<keyword evidence="2" id="KW-0472">Membrane</keyword>
<dbReference type="InterPro" id="IPR019169">
    <property type="entry name" value="Transmembrane_26"/>
</dbReference>
<dbReference type="PANTHER" id="PTHR22168">
    <property type="entry name" value="TMEM26 PROTEIN"/>
    <property type="match status" value="1"/>
</dbReference>
<feature type="transmembrane region" description="Helical" evidence="2">
    <location>
        <begin position="64"/>
        <end position="83"/>
    </location>
</feature>
<feature type="region of interest" description="Disordered" evidence="1">
    <location>
        <begin position="297"/>
        <end position="344"/>
    </location>
</feature>
<evidence type="ECO:0000313" key="3">
    <source>
        <dbReference type="EMBL" id="ELK33541.1"/>
    </source>
</evidence>
<dbReference type="PANTHER" id="PTHR22168:SF3">
    <property type="entry name" value="TRANSMEMBRANE PROTEIN 26"/>
    <property type="match status" value="1"/>
</dbReference>
<keyword evidence="2 3" id="KW-0812">Transmembrane</keyword>
<gene>
    <name evidence="3" type="ORF">MDA_GLEAN10016674</name>
</gene>
<proteinExistence type="predicted"/>
<evidence type="ECO:0000256" key="1">
    <source>
        <dbReference type="SAM" id="MobiDB-lite"/>
    </source>
</evidence>
<reference evidence="4" key="1">
    <citation type="journal article" date="2013" name="Science">
        <title>Comparative analysis of bat genomes provides insight into the evolution of flight and immunity.</title>
        <authorList>
            <person name="Zhang G."/>
            <person name="Cowled C."/>
            <person name="Shi Z."/>
            <person name="Huang Z."/>
            <person name="Bishop-Lilly K.A."/>
            <person name="Fang X."/>
            <person name="Wynne J.W."/>
            <person name="Xiong Z."/>
            <person name="Baker M.L."/>
            <person name="Zhao W."/>
            <person name="Tachedjian M."/>
            <person name="Zhu Y."/>
            <person name="Zhou P."/>
            <person name="Jiang X."/>
            <person name="Ng J."/>
            <person name="Yang L."/>
            <person name="Wu L."/>
            <person name="Xiao J."/>
            <person name="Feng Y."/>
            <person name="Chen Y."/>
            <person name="Sun X."/>
            <person name="Zhang Y."/>
            <person name="Marsh G.A."/>
            <person name="Crameri G."/>
            <person name="Broder C.C."/>
            <person name="Frey K.G."/>
            <person name="Wang L.F."/>
            <person name="Wang J."/>
        </authorList>
    </citation>
    <scope>NUCLEOTIDE SEQUENCE [LARGE SCALE GENOMIC DNA]</scope>
</reference>
<feature type="transmembrane region" description="Helical" evidence="2">
    <location>
        <begin position="6"/>
        <end position="29"/>
    </location>
</feature>
<dbReference type="EMBL" id="KB104098">
    <property type="protein sequence ID" value="ELK33541.1"/>
    <property type="molecule type" value="Genomic_DNA"/>
</dbReference>
<dbReference type="Proteomes" id="UP000010556">
    <property type="component" value="Unassembled WGS sequence"/>
</dbReference>
<accession>L5M5A5</accession>
<feature type="transmembrane region" description="Helical" evidence="2">
    <location>
        <begin position="230"/>
        <end position="255"/>
    </location>
</feature>
<sequence>MEGLVLLNALVTRLLFFLHSLIGVWRVAVVKKEPRYWLLALLNLLLFLETALTLKFKRGRGYKWFSPAIFVYLINIVPSLWILEVQHGNQYCGSQSEGMSQNTSSKEDFNQTLMSSEQAHGGDSLIETMLMLIIGRWLLPIGGTITRDQLSELLLLFVGTAADILEFTSETLAENTVRNNPSLVYGILCIWTWSMLQFPLDLAVQHVVCPLSLRARGFPSLFFCQYSADLWNIGISVFIQDGPFLIVRLVLMAYYKVFNQMLVFFAVKNFLVVMLHLYRLVVLALGARASLRRQPEVLKGERGGPAEPVESGIAPGAWEGGSKEGVAVPLRASPGTSEDSPPTP</sequence>
<evidence type="ECO:0000256" key="2">
    <source>
        <dbReference type="SAM" id="Phobius"/>
    </source>
</evidence>
<name>L5M5A5_MYODS</name>
<feature type="compositionally biased region" description="Polar residues" evidence="1">
    <location>
        <begin position="334"/>
        <end position="344"/>
    </location>
</feature>
<keyword evidence="2" id="KW-1133">Transmembrane helix</keyword>
<dbReference type="eggNOG" id="KOG4610">
    <property type="taxonomic scope" value="Eukaryota"/>
</dbReference>
<organism evidence="3 4">
    <name type="scientific">Myotis davidii</name>
    <name type="common">David's myotis</name>
    <dbReference type="NCBI Taxonomy" id="225400"/>
    <lineage>
        <taxon>Eukaryota</taxon>
        <taxon>Metazoa</taxon>
        <taxon>Chordata</taxon>
        <taxon>Craniata</taxon>
        <taxon>Vertebrata</taxon>
        <taxon>Euteleostomi</taxon>
        <taxon>Mammalia</taxon>
        <taxon>Eutheria</taxon>
        <taxon>Laurasiatheria</taxon>
        <taxon>Chiroptera</taxon>
        <taxon>Yangochiroptera</taxon>
        <taxon>Vespertilionidae</taxon>
        <taxon>Myotis</taxon>
    </lineage>
</organism>
<feature type="transmembrane region" description="Helical" evidence="2">
    <location>
        <begin position="261"/>
        <end position="285"/>
    </location>
</feature>
<feature type="transmembrane region" description="Helical" evidence="2">
    <location>
        <begin position="36"/>
        <end position="52"/>
    </location>
</feature>
<dbReference type="Pfam" id="PF09772">
    <property type="entry name" value="Tmem26"/>
    <property type="match status" value="1"/>
</dbReference>
<dbReference type="AlphaFoldDB" id="L5M5A5"/>
<keyword evidence="4" id="KW-1185">Reference proteome</keyword>
<protein>
    <submittedName>
        <fullName evidence="3">Transmembrane protein 26</fullName>
    </submittedName>
</protein>
<evidence type="ECO:0000313" key="4">
    <source>
        <dbReference type="Proteomes" id="UP000010556"/>
    </source>
</evidence>